<sequence length="97" mass="10486">MGTGDTEDRFAPTAVQTTEHFDDISAGEAHTCGLAQDGRALCWGWNGFYERGNPTDPRNSVPVEVTTTLRFKAISAGAHHTCAIALDDVVYCWGNGR</sequence>
<dbReference type="PANTHER" id="PTHR22870:SF360">
    <property type="entry name" value="ULTRAVIOLET-B RECEPTOR UVR8"/>
    <property type="match status" value="1"/>
</dbReference>
<keyword evidence="1" id="KW-0677">Repeat</keyword>
<proteinExistence type="predicted"/>
<name>A0A383CFT5_9ZZZZ</name>
<reference evidence="2" key="1">
    <citation type="submission" date="2018-05" db="EMBL/GenBank/DDBJ databases">
        <authorList>
            <person name="Lanie J.A."/>
            <person name="Ng W.-L."/>
            <person name="Kazmierczak K.M."/>
            <person name="Andrzejewski T.M."/>
            <person name="Davidsen T.M."/>
            <person name="Wayne K.J."/>
            <person name="Tettelin H."/>
            <person name="Glass J.I."/>
            <person name="Rusch D."/>
            <person name="Podicherti R."/>
            <person name="Tsui H.-C.T."/>
            <person name="Winkler M.E."/>
        </authorList>
    </citation>
    <scope>NUCLEOTIDE SEQUENCE</scope>
</reference>
<dbReference type="InterPro" id="IPR051210">
    <property type="entry name" value="Ub_ligase/GEF_domain"/>
</dbReference>
<evidence type="ECO:0000256" key="1">
    <source>
        <dbReference type="ARBA" id="ARBA00022737"/>
    </source>
</evidence>
<dbReference type="PROSITE" id="PS50012">
    <property type="entry name" value="RCC1_3"/>
    <property type="match status" value="1"/>
</dbReference>
<evidence type="ECO:0008006" key="3">
    <source>
        <dbReference type="Google" id="ProtNLM"/>
    </source>
</evidence>
<evidence type="ECO:0000313" key="2">
    <source>
        <dbReference type="EMBL" id="SVE30960.1"/>
    </source>
</evidence>
<dbReference type="AlphaFoldDB" id="A0A383CFT5"/>
<accession>A0A383CFT5</accession>
<dbReference type="Gene3D" id="2.130.10.30">
    <property type="entry name" value="Regulator of chromosome condensation 1/beta-lactamase-inhibitor protein II"/>
    <property type="match status" value="1"/>
</dbReference>
<dbReference type="PANTHER" id="PTHR22870">
    <property type="entry name" value="REGULATOR OF CHROMOSOME CONDENSATION"/>
    <property type="match status" value="1"/>
</dbReference>
<organism evidence="2">
    <name type="scientific">marine metagenome</name>
    <dbReference type="NCBI Taxonomy" id="408172"/>
    <lineage>
        <taxon>unclassified sequences</taxon>
        <taxon>metagenomes</taxon>
        <taxon>ecological metagenomes</taxon>
    </lineage>
</organism>
<feature type="non-terminal residue" evidence="2">
    <location>
        <position position="97"/>
    </location>
</feature>
<gene>
    <name evidence="2" type="ORF">METZ01_LOCUS483814</name>
</gene>
<dbReference type="EMBL" id="UINC01208428">
    <property type="protein sequence ID" value="SVE30960.1"/>
    <property type="molecule type" value="Genomic_DNA"/>
</dbReference>
<protein>
    <recommendedName>
        <fullName evidence="3">Regulator of chromosome condensation RCC1</fullName>
    </recommendedName>
</protein>
<dbReference type="SUPFAM" id="SSF50985">
    <property type="entry name" value="RCC1/BLIP-II"/>
    <property type="match status" value="1"/>
</dbReference>
<dbReference type="InterPro" id="IPR009091">
    <property type="entry name" value="RCC1/BLIP-II"/>
</dbReference>
<dbReference type="Pfam" id="PF13540">
    <property type="entry name" value="RCC1_2"/>
    <property type="match status" value="2"/>
</dbReference>
<dbReference type="InterPro" id="IPR000408">
    <property type="entry name" value="Reg_chr_condens"/>
</dbReference>